<dbReference type="PANTHER" id="PTHR44196:SF2">
    <property type="entry name" value="SHORT-CHAIN DEHYDROGENASE-RELATED"/>
    <property type="match status" value="1"/>
</dbReference>
<keyword evidence="4" id="KW-1185">Reference proteome</keyword>
<evidence type="ECO:0000313" key="4">
    <source>
        <dbReference type="Proteomes" id="UP001300261"/>
    </source>
</evidence>
<accession>A0ABT3QVQ6</accession>
<evidence type="ECO:0000313" key="3">
    <source>
        <dbReference type="EMBL" id="MCX2721009.1"/>
    </source>
</evidence>
<dbReference type="InterPro" id="IPR036291">
    <property type="entry name" value="NAD(P)-bd_dom_sf"/>
</dbReference>
<dbReference type="Proteomes" id="UP001300261">
    <property type="component" value="Unassembled WGS sequence"/>
</dbReference>
<dbReference type="PROSITE" id="PS00061">
    <property type="entry name" value="ADH_SHORT"/>
    <property type="match status" value="1"/>
</dbReference>
<name>A0ABT3QVQ6_9HYPH</name>
<comment type="caution">
    <text evidence="3">The sequence shown here is derived from an EMBL/GenBank/DDBJ whole genome shotgun (WGS) entry which is preliminary data.</text>
</comment>
<keyword evidence="2" id="KW-0560">Oxidoreductase</keyword>
<dbReference type="Pfam" id="PF00106">
    <property type="entry name" value="adh_short"/>
    <property type="match status" value="1"/>
</dbReference>
<evidence type="ECO:0000256" key="2">
    <source>
        <dbReference type="ARBA" id="ARBA00023002"/>
    </source>
</evidence>
<sequence>MMSEDNGRWALVTGASTGIGYHLAICCAEDGYNLLVCADEDQIKQAAEDFRERGTRVEAIRADLATESGVADLYRVARHRDIHLLVANAGIGLGDAFLDEDLLEAQRVIDTNVSGTLSLIHKIGHDMRQRSSGRILITGSIAGFMPGSFQAVYNGTKAFLDSFAFALGNELKQTGVTVTCLMPGPTDTPFFERAGLEDTKIGAGDKDDPAEVAKTAYKAMMDGRASVVTGFMNKVRVAFSDIIPEPTLAEMHRRMAEPGSAPD</sequence>
<dbReference type="PANTHER" id="PTHR44196">
    <property type="entry name" value="DEHYDROGENASE/REDUCTASE SDR FAMILY MEMBER 7B"/>
    <property type="match status" value="1"/>
</dbReference>
<dbReference type="PIRSF" id="PIRSF000126">
    <property type="entry name" value="11-beta-HSD1"/>
    <property type="match status" value="1"/>
</dbReference>
<evidence type="ECO:0000256" key="1">
    <source>
        <dbReference type="ARBA" id="ARBA00006484"/>
    </source>
</evidence>
<dbReference type="EMBL" id="JAPEVI010000001">
    <property type="protein sequence ID" value="MCX2721009.1"/>
    <property type="molecule type" value="Genomic_DNA"/>
</dbReference>
<dbReference type="CDD" id="cd05233">
    <property type="entry name" value="SDR_c"/>
    <property type="match status" value="1"/>
</dbReference>
<dbReference type="InterPro" id="IPR002347">
    <property type="entry name" value="SDR_fam"/>
</dbReference>
<proteinExistence type="inferred from homology"/>
<dbReference type="PRINTS" id="PR00081">
    <property type="entry name" value="GDHRDH"/>
</dbReference>
<dbReference type="Gene3D" id="3.40.50.720">
    <property type="entry name" value="NAD(P)-binding Rossmann-like Domain"/>
    <property type="match status" value="1"/>
</dbReference>
<comment type="similarity">
    <text evidence="1">Belongs to the short-chain dehydrogenases/reductases (SDR) family.</text>
</comment>
<reference evidence="3 4" key="1">
    <citation type="journal article" date="2016" name="Int. J. Syst. Evol. Microbiol.">
        <title>Labrenzia salina sp. nov., isolated from the rhizosphere of the halophyte Arthrocnemum macrostachyum.</title>
        <authorList>
            <person name="Camacho M."/>
            <person name="Redondo-Gomez S."/>
            <person name="Rodriguez-Llorente I."/>
            <person name="Rohde M."/>
            <person name="Sproer C."/>
            <person name="Schumann P."/>
            <person name="Klenk H.P."/>
            <person name="Montero-Calasanz M.D.C."/>
        </authorList>
    </citation>
    <scope>NUCLEOTIDE SEQUENCE [LARGE SCALE GENOMIC DNA]</scope>
    <source>
        <strain evidence="3 4">DSM 29163</strain>
    </source>
</reference>
<gene>
    <name evidence="3" type="ORF">ON753_01105</name>
</gene>
<dbReference type="InterPro" id="IPR020904">
    <property type="entry name" value="Sc_DH/Rdtase_CS"/>
</dbReference>
<dbReference type="SUPFAM" id="SSF51735">
    <property type="entry name" value="NAD(P)-binding Rossmann-fold domains"/>
    <property type="match status" value="1"/>
</dbReference>
<organism evidence="3 4">
    <name type="scientific">Roseibium salinum</name>
    <dbReference type="NCBI Taxonomy" id="1604349"/>
    <lineage>
        <taxon>Bacteria</taxon>
        <taxon>Pseudomonadati</taxon>
        <taxon>Pseudomonadota</taxon>
        <taxon>Alphaproteobacteria</taxon>
        <taxon>Hyphomicrobiales</taxon>
        <taxon>Stappiaceae</taxon>
        <taxon>Roseibium</taxon>
    </lineage>
</organism>
<protein>
    <submittedName>
        <fullName evidence="3">SDR family NAD(P)-dependent oxidoreductase</fullName>
    </submittedName>
</protein>